<reference evidence="3 4" key="1">
    <citation type="submission" date="2018-06" db="EMBL/GenBank/DDBJ databases">
        <title>A transcriptomic atlas of mushroom development highlights an independent origin of complex multicellularity.</title>
        <authorList>
            <consortium name="DOE Joint Genome Institute"/>
            <person name="Krizsan K."/>
            <person name="Almasi E."/>
            <person name="Merenyi Z."/>
            <person name="Sahu N."/>
            <person name="Viragh M."/>
            <person name="Koszo T."/>
            <person name="Mondo S."/>
            <person name="Kiss B."/>
            <person name="Balint B."/>
            <person name="Kues U."/>
            <person name="Barry K."/>
            <person name="Hegedus J.C."/>
            <person name="Henrissat B."/>
            <person name="Johnson J."/>
            <person name="Lipzen A."/>
            <person name="Ohm R."/>
            <person name="Nagy I."/>
            <person name="Pangilinan J."/>
            <person name="Yan J."/>
            <person name="Xiong Y."/>
            <person name="Grigoriev I.V."/>
            <person name="Hibbett D.S."/>
            <person name="Nagy L.G."/>
        </authorList>
    </citation>
    <scope>NUCLEOTIDE SEQUENCE [LARGE SCALE GENOMIC DNA]</scope>
    <source>
        <strain evidence="3 4">SZMC22713</strain>
    </source>
</reference>
<feature type="region of interest" description="Disordered" evidence="1">
    <location>
        <begin position="163"/>
        <end position="196"/>
    </location>
</feature>
<protein>
    <submittedName>
        <fullName evidence="3">Uncharacterized protein</fullName>
    </submittedName>
</protein>
<dbReference type="Proteomes" id="UP000294933">
    <property type="component" value="Unassembled WGS sequence"/>
</dbReference>
<keyword evidence="2" id="KW-0812">Transmembrane</keyword>
<keyword evidence="2" id="KW-0472">Membrane</keyword>
<evidence type="ECO:0000313" key="3">
    <source>
        <dbReference type="EMBL" id="TDL23995.1"/>
    </source>
</evidence>
<dbReference type="OrthoDB" id="3242376at2759"/>
<name>A0A4Y7Q962_9AGAM</name>
<evidence type="ECO:0000313" key="4">
    <source>
        <dbReference type="Proteomes" id="UP000294933"/>
    </source>
</evidence>
<feature type="transmembrane region" description="Helical" evidence="2">
    <location>
        <begin position="64"/>
        <end position="84"/>
    </location>
</feature>
<accession>A0A4Y7Q962</accession>
<feature type="transmembrane region" description="Helical" evidence="2">
    <location>
        <begin position="131"/>
        <end position="150"/>
    </location>
</feature>
<dbReference type="AlphaFoldDB" id="A0A4Y7Q962"/>
<keyword evidence="2" id="KW-1133">Transmembrane helix</keyword>
<proteinExistence type="predicted"/>
<dbReference type="VEuPathDB" id="FungiDB:BD410DRAFT_131785"/>
<organism evidence="3 4">
    <name type="scientific">Rickenella mellea</name>
    <dbReference type="NCBI Taxonomy" id="50990"/>
    <lineage>
        <taxon>Eukaryota</taxon>
        <taxon>Fungi</taxon>
        <taxon>Dikarya</taxon>
        <taxon>Basidiomycota</taxon>
        <taxon>Agaricomycotina</taxon>
        <taxon>Agaricomycetes</taxon>
        <taxon>Hymenochaetales</taxon>
        <taxon>Rickenellaceae</taxon>
        <taxon>Rickenella</taxon>
    </lineage>
</organism>
<gene>
    <name evidence="3" type="ORF">BD410DRAFT_131785</name>
</gene>
<dbReference type="STRING" id="50990.A0A4Y7Q962"/>
<evidence type="ECO:0000256" key="2">
    <source>
        <dbReference type="SAM" id="Phobius"/>
    </source>
</evidence>
<keyword evidence="4" id="KW-1185">Reference proteome</keyword>
<feature type="compositionally biased region" description="Basic and acidic residues" evidence="1">
    <location>
        <begin position="175"/>
        <end position="185"/>
    </location>
</feature>
<dbReference type="EMBL" id="ML170168">
    <property type="protein sequence ID" value="TDL23995.1"/>
    <property type="molecule type" value="Genomic_DNA"/>
</dbReference>
<evidence type="ECO:0000256" key="1">
    <source>
        <dbReference type="SAM" id="MobiDB-lite"/>
    </source>
</evidence>
<sequence length="232" mass="25974">MIMTFRTYALYERNKFVLCGLGFILVGQLAYSSLLVSAGKPIAIPSNPAFNPCVLDGDHHLGKWAQTLGVIPLIFDAVVLVLTIGRLVKINRGVPTMQILLRDGVIYFLVIFSSNFTWVLMNFFAPPNYQQTLTTFCSFITVIMVSRLTINLRTSVSPPPPIAWPPSSGYGSDKPVLDQNRRNNDSDYFDDTLDISPDASRTMQSFIQYRDRTTMVDSDISDSWPPSYNSQA</sequence>
<feature type="transmembrane region" description="Helical" evidence="2">
    <location>
        <begin position="105"/>
        <end position="125"/>
    </location>
</feature>